<protein>
    <submittedName>
        <fullName evidence="1">Uncharacterized protein</fullName>
    </submittedName>
</protein>
<reference evidence="1 2" key="1">
    <citation type="submission" date="2021-05" db="EMBL/GenBank/DDBJ databases">
        <title>Genome Assembly of Synthetic Allotetraploid Brassica napus Reveals Homoeologous Exchanges between Subgenomes.</title>
        <authorList>
            <person name="Davis J.T."/>
        </authorList>
    </citation>
    <scope>NUCLEOTIDE SEQUENCE [LARGE SCALE GENOMIC DNA]</scope>
    <source>
        <strain evidence="2">cv. Da-Ae</strain>
        <tissue evidence="1">Seedling</tissue>
    </source>
</reference>
<evidence type="ECO:0000313" key="1">
    <source>
        <dbReference type="EMBL" id="KAH0859032.1"/>
    </source>
</evidence>
<dbReference type="EMBL" id="JAGKQM010000019">
    <property type="protein sequence ID" value="KAH0859032.1"/>
    <property type="molecule type" value="Genomic_DNA"/>
</dbReference>
<keyword evidence="2" id="KW-1185">Reference proteome</keyword>
<evidence type="ECO:0000313" key="2">
    <source>
        <dbReference type="Proteomes" id="UP000824890"/>
    </source>
</evidence>
<dbReference type="InterPro" id="IPR012340">
    <property type="entry name" value="NA-bd_OB-fold"/>
</dbReference>
<feature type="non-terminal residue" evidence="1">
    <location>
        <position position="129"/>
    </location>
</feature>
<comment type="caution">
    <text evidence="1">The sequence shown here is derived from an EMBL/GenBank/DDBJ whole genome shotgun (WGS) entry which is preliminary data.</text>
</comment>
<proteinExistence type="predicted"/>
<dbReference type="Gene3D" id="2.40.50.140">
    <property type="entry name" value="Nucleic acid-binding proteins"/>
    <property type="match status" value="1"/>
</dbReference>
<accession>A0ABQ7XUQ5</accession>
<organism evidence="1 2">
    <name type="scientific">Brassica napus</name>
    <name type="common">Rape</name>
    <dbReference type="NCBI Taxonomy" id="3708"/>
    <lineage>
        <taxon>Eukaryota</taxon>
        <taxon>Viridiplantae</taxon>
        <taxon>Streptophyta</taxon>
        <taxon>Embryophyta</taxon>
        <taxon>Tracheophyta</taxon>
        <taxon>Spermatophyta</taxon>
        <taxon>Magnoliopsida</taxon>
        <taxon>eudicotyledons</taxon>
        <taxon>Gunneridae</taxon>
        <taxon>Pentapetalae</taxon>
        <taxon>rosids</taxon>
        <taxon>malvids</taxon>
        <taxon>Brassicales</taxon>
        <taxon>Brassicaceae</taxon>
        <taxon>Brassiceae</taxon>
        <taxon>Brassica</taxon>
    </lineage>
</organism>
<gene>
    <name evidence="1" type="ORF">HID58_087293</name>
</gene>
<dbReference type="Proteomes" id="UP000824890">
    <property type="component" value="Unassembled WGS sequence"/>
</dbReference>
<sequence>MMLLGKFGPSKGVPLTTLQQQLDLCTVVVYLSLWDKVAATFRGLLSSGNKTQSVNPKIIESGKLAYAGYLYLNSTPASKFYFDRNIPAIEEFTSSSRGIPCIDTMEGIKKKELVSIGDLNTFISNSSDQ</sequence>
<name>A0ABQ7XUQ5_BRANA</name>